<name>Q2SKB2_HAHCH</name>
<keyword evidence="2" id="KW-1185">Reference proteome</keyword>
<organism evidence="1 2">
    <name type="scientific">Hahella chejuensis (strain KCTC 2396)</name>
    <dbReference type="NCBI Taxonomy" id="349521"/>
    <lineage>
        <taxon>Bacteria</taxon>
        <taxon>Pseudomonadati</taxon>
        <taxon>Pseudomonadota</taxon>
        <taxon>Gammaproteobacteria</taxon>
        <taxon>Oceanospirillales</taxon>
        <taxon>Hahellaceae</taxon>
        <taxon>Hahella</taxon>
    </lineage>
</organism>
<proteinExistence type="predicted"/>
<reference evidence="1 2" key="1">
    <citation type="journal article" date="2005" name="Nucleic Acids Res.">
        <title>Genomic blueprint of Hahella chejuensis, a marine microbe producing an algicidal agent.</title>
        <authorList>
            <person name="Jeong H."/>
            <person name="Yim J.H."/>
            <person name="Lee C."/>
            <person name="Choi S.-H."/>
            <person name="Park Y.K."/>
            <person name="Yoon S.H."/>
            <person name="Hur C.-G."/>
            <person name="Kang H.-Y."/>
            <person name="Kim D."/>
            <person name="Lee H.H."/>
            <person name="Park K.H."/>
            <person name="Park S.-H."/>
            <person name="Park H.-S."/>
            <person name="Lee H.K."/>
            <person name="Oh T.K."/>
            <person name="Kim J.F."/>
        </authorList>
    </citation>
    <scope>NUCLEOTIDE SEQUENCE [LARGE SCALE GENOMIC DNA]</scope>
    <source>
        <strain evidence="1 2">KCTC 2396</strain>
    </source>
</reference>
<evidence type="ECO:0000313" key="2">
    <source>
        <dbReference type="Proteomes" id="UP000000238"/>
    </source>
</evidence>
<dbReference type="HOGENOM" id="CLU_3270884_0_0_6"/>
<protein>
    <submittedName>
        <fullName evidence="1">Uncharacterized protein</fullName>
    </submittedName>
</protein>
<dbReference type="EMBL" id="CP000155">
    <property type="protein sequence ID" value="ABC28912.1"/>
    <property type="molecule type" value="Genomic_DNA"/>
</dbReference>
<dbReference type="KEGG" id="hch:HCH_02081"/>
<evidence type="ECO:0000313" key="1">
    <source>
        <dbReference type="EMBL" id="ABC28912.1"/>
    </source>
</evidence>
<gene>
    <name evidence="1" type="ordered locus">HCH_02081</name>
</gene>
<accession>Q2SKB2</accession>
<sequence>MLEISIAVYLWMKKFIKLEIYSGLELRAIKKGYYLMILIIF</sequence>
<dbReference type="AlphaFoldDB" id="Q2SKB2"/>
<dbReference type="Proteomes" id="UP000000238">
    <property type="component" value="Chromosome"/>
</dbReference>